<evidence type="ECO:0000313" key="2">
    <source>
        <dbReference type="EMBL" id="KZT66895.1"/>
    </source>
</evidence>
<dbReference type="STRING" id="1314783.A0A165NF75"/>
<feature type="compositionally biased region" description="Polar residues" evidence="1">
    <location>
        <begin position="83"/>
        <end position="93"/>
    </location>
</feature>
<gene>
    <name evidence="2" type="ORF">DAEQUDRAFT_729674</name>
</gene>
<dbReference type="AlphaFoldDB" id="A0A165NF75"/>
<dbReference type="Proteomes" id="UP000076727">
    <property type="component" value="Unassembled WGS sequence"/>
</dbReference>
<evidence type="ECO:0000313" key="3">
    <source>
        <dbReference type="Proteomes" id="UP000076727"/>
    </source>
</evidence>
<sequence>MAPTEQLDGVNDGIPVCISCHRSFARRVSEIVRCARCRATTCVVCSRTCSAPPLSLPPTPALTRSTTPSASPMSSPRRPALALSTNSRTSNALLSPVPPLSEQPAIGKRRKPLRRDTDGDEHQSWSSDDEKVSKEPTRGGCGRTICRNCCYENFLSAATTCYDCLNHPYSPPTQQCDAHGSH</sequence>
<dbReference type="EMBL" id="KV429082">
    <property type="protein sequence ID" value="KZT66895.1"/>
    <property type="molecule type" value="Genomic_DNA"/>
</dbReference>
<feature type="compositionally biased region" description="Low complexity" evidence="1">
    <location>
        <begin position="61"/>
        <end position="82"/>
    </location>
</feature>
<protein>
    <submittedName>
        <fullName evidence="2">Uncharacterized protein</fullName>
    </submittedName>
</protein>
<proteinExistence type="predicted"/>
<organism evidence="2 3">
    <name type="scientific">Daedalea quercina L-15889</name>
    <dbReference type="NCBI Taxonomy" id="1314783"/>
    <lineage>
        <taxon>Eukaryota</taxon>
        <taxon>Fungi</taxon>
        <taxon>Dikarya</taxon>
        <taxon>Basidiomycota</taxon>
        <taxon>Agaricomycotina</taxon>
        <taxon>Agaricomycetes</taxon>
        <taxon>Polyporales</taxon>
        <taxon>Fomitopsis</taxon>
    </lineage>
</organism>
<evidence type="ECO:0000256" key="1">
    <source>
        <dbReference type="SAM" id="MobiDB-lite"/>
    </source>
</evidence>
<reference evidence="2 3" key="1">
    <citation type="journal article" date="2016" name="Mol. Biol. Evol.">
        <title>Comparative Genomics of Early-Diverging Mushroom-Forming Fungi Provides Insights into the Origins of Lignocellulose Decay Capabilities.</title>
        <authorList>
            <person name="Nagy L.G."/>
            <person name="Riley R."/>
            <person name="Tritt A."/>
            <person name="Adam C."/>
            <person name="Daum C."/>
            <person name="Floudas D."/>
            <person name="Sun H."/>
            <person name="Yadav J.S."/>
            <person name="Pangilinan J."/>
            <person name="Larsson K.H."/>
            <person name="Matsuura K."/>
            <person name="Barry K."/>
            <person name="Labutti K."/>
            <person name="Kuo R."/>
            <person name="Ohm R.A."/>
            <person name="Bhattacharya S.S."/>
            <person name="Shirouzu T."/>
            <person name="Yoshinaga Y."/>
            <person name="Martin F.M."/>
            <person name="Grigoriev I.V."/>
            <person name="Hibbett D.S."/>
        </authorList>
    </citation>
    <scope>NUCLEOTIDE SEQUENCE [LARGE SCALE GENOMIC DNA]</scope>
    <source>
        <strain evidence="2 3">L-15889</strain>
    </source>
</reference>
<name>A0A165NF75_9APHY</name>
<dbReference type="OrthoDB" id="3240925at2759"/>
<accession>A0A165NF75</accession>
<feature type="compositionally biased region" description="Basic and acidic residues" evidence="1">
    <location>
        <begin position="114"/>
        <end position="137"/>
    </location>
</feature>
<keyword evidence="3" id="KW-1185">Reference proteome</keyword>
<feature type="region of interest" description="Disordered" evidence="1">
    <location>
        <begin position="56"/>
        <end position="138"/>
    </location>
</feature>